<sequence length="99" mass="11329">MSKPSKRVARTSPRMEPYEKTVDEWLRADLEAPRKQRHMAKRIGTRLQEEFGVILPYTTVRDFGTARRRAKASWSGTTHPGRMPRWTSGRSGSTWPGSG</sequence>
<evidence type="ECO:0008006" key="4">
    <source>
        <dbReference type="Google" id="ProtNLM"/>
    </source>
</evidence>
<dbReference type="Proteomes" id="UP001486207">
    <property type="component" value="Unassembled WGS sequence"/>
</dbReference>
<dbReference type="RefSeq" id="WP_190071805.1">
    <property type="nucleotide sequence ID" value="NZ_BNBM01000008.1"/>
</dbReference>
<dbReference type="EMBL" id="JBEPFB010000008">
    <property type="protein sequence ID" value="MER7374864.1"/>
    <property type="molecule type" value="Genomic_DNA"/>
</dbReference>
<gene>
    <name evidence="2" type="ORF">ABT384_19730</name>
</gene>
<evidence type="ECO:0000313" key="3">
    <source>
        <dbReference type="Proteomes" id="UP001486207"/>
    </source>
</evidence>
<name>A0ABV1XTD8_9ACTN</name>
<feature type="region of interest" description="Disordered" evidence="1">
    <location>
        <begin position="66"/>
        <end position="99"/>
    </location>
</feature>
<reference evidence="2 3" key="1">
    <citation type="submission" date="2024-06" db="EMBL/GenBank/DDBJ databases">
        <title>The Natural Products Discovery Center: Release of the First 8490 Sequenced Strains for Exploring Actinobacteria Biosynthetic Diversity.</title>
        <authorList>
            <person name="Kalkreuter E."/>
            <person name="Kautsar S.A."/>
            <person name="Yang D."/>
            <person name="Bader C.D."/>
            <person name="Teijaro C.N."/>
            <person name="Fluegel L."/>
            <person name="Davis C.M."/>
            <person name="Simpson J.R."/>
            <person name="Lauterbach L."/>
            <person name="Steele A.D."/>
            <person name="Gui C."/>
            <person name="Meng S."/>
            <person name="Li G."/>
            <person name="Viehrig K."/>
            <person name="Ye F."/>
            <person name="Su P."/>
            <person name="Kiefer A.F."/>
            <person name="Nichols A."/>
            <person name="Cepeda A.J."/>
            <person name="Yan W."/>
            <person name="Fan B."/>
            <person name="Jiang Y."/>
            <person name="Adhikari A."/>
            <person name="Zheng C.-J."/>
            <person name="Schuster L."/>
            <person name="Cowan T.M."/>
            <person name="Smanski M.J."/>
            <person name="Chevrette M.G."/>
            <person name="De Carvalho L.P.S."/>
            <person name="Shen B."/>
        </authorList>
    </citation>
    <scope>NUCLEOTIDE SEQUENCE [LARGE SCALE GENOMIC DNA]</scope>
    <source>
        <strain evidence="2 3">NPDC000155</strain>
    </source>
</reference>
<protein>
    <recommendedName>
        <fullName evidence="4">Transposase</fullName>
    </recommendedName>
</protein>
<organism evidence="2 3">
    <name type="scientific">Streptomyces lanatus</name>
    <dbReference type="NCBI Taxonomy" id="66900"/>
    <lineage>
        <taxon>Bacteria</taxon>
        <taxon>Bacillati</taxon>
        <taxon>Actinomycetota</taxon>
        <taxon>Actinomycetes</taxon>
        <taxon>Kitasatosporales</taxon>
        <taxon>Streptomycetaceae</taxon>
        <taxon>Streptomyces</taxon>
    </lineage>
</organism>
<keyword evidence="3" id="KW-1185">Reference proteome</keyword>
<comment type="caution">
    <text evidence="2">The sequence shown here is derived from an EMBL/GenBank/DDBJ whole genome shotgun (WGS) entry which is preliminary data.</text>
</comment>
<evidence type="ECO:0000313" key="2">
    <source>
        <dbReference type="EMBL" id="MER7374864.1"/>
    </source>
</evidence>
<accession>A0ABV1XTD8</accession>
<feature type="compositionally biased region" description="Polar residues" evidence="1">
    <location>
        <begin position="88"/>
        <end position="99"/>
    </location>
</feature>
<evidence type="ECO:0000256" key="1">
    <source>
        <dbReference type="SAM" id="MobiDB-lite"/>
    </source>
</evidence>
<proteinExistence type="predicted"/>